<feature type="transmembrane region" description="Helical" evidence="6">
    <location>
        <begin position="79"/>
        <end position="99"/>
    </location>
</feature>
<reference evidence="7 8" key="3">
    <citation type="submission" date="2019-11" db="EMBL/GenBank/DDBJ databases">
        <title>A de novo genome assembly of a pear dwarfing rootstock.</title>
        <authorList>
            <person name="Wang F."/>
            <person name="Wang J."/>
            <person name="Li S."/>
            <person name="Zhang Y."/>
            <person name="Fang M."/>
            <person name="Ma L."/>
            <person name="Zhao Y."/>
            <person name="Jiang S."/>
        </authorList>
    </citation>
    <scope>NUCLEOTIDE SEQUENCE [LARGE SCALE GENOMIC DNA]</scope>
    <source>
        <strain evidence="7">S2</strain>
        <tissue evidence="7">Leaf</tissue>
    </source>
</reference>
<dbReference type="Proteomes" id="UP000327157">
    <property type="component" value="Chromosome 8"/>
</dbReference>
<protein>
    <recommendedName>
        <fullName evidence="6">Protein DETOXIFICATION</fullName>
    </recommendedName>
    <alternativeName>
        <fullName evidence="6">Multidrug and toxic compound extrusion protein</fullName>
    </alternativeName>
</protein>
<dbReference type="InterPro" id="IPR045069">
    <property type="entry name" value="MATE_euk"/>
</dbReference>
<feature type="transmembrane region" description="Helical" evidence="6">
    <location>
        <begin position="404"/>
        <end position="428"/>
    </location>
</feature>
<dbReference type="OrthoDB" id="2126698at2759"/>
<evidence type="ECO:0000256" key="4">
    <source>
        <dbReference type="ARBA" id="ARBA00022989"/>
    </source>
</evidence>
<dbReference type="PANTHER" id="PTHR11206">
    <property type="entry name" value="MULTIDRUG RESISTANCE PROTEIN"/>
    <property type="match status" value="1"/>
</dbReference>
<evidence type="ECO:0000256" key="2">
    <source>
        <dbReference type="ARBA" id="ARBA00010199"/>
    </source>
</evidence>
<accession>A0A5N5HZ25</accession>
<proteinExistence type="inferred from homology"/>
<evidence type="ECO:0000256" key="1">
    <source>
        <dbReference type="ARBA" id="ARBA00004141"/>
    </source>
</evidence>
<dbReference type="Pfam" id="PF01554">
    <property type="entry name" value="MatE"/>
    <property type="match status" value="2"/>
</dbReference>
<keyword evidence="5 6" id="KW-0472">Membrane</keyword>
<dbReference type="InterPro" id="IPR002528">
    <property type="entry name" value="MATE_fam"/>
</dbReference>
<comment type="caution">
    <text evidence="7">The sequence shown here is derived from an EMBL/GenBank/DDBJ whole genome shotgun (WGS) entry which is preliminary data.</text>
</comment>
<dbReference type="GO" id="GO:0015297">
    <property type="term" value="F:antiporter activity"/>
    <property type="evidence" value="ECO:0007669"/>
    <property type="project" value="InterPro"/>
</dbReference>
<name>A0A5N5HZ25_9ROSA</name>
<reference evidence="7 8" key="1">
    <citation type="submission" date="2019-09" db="EMBL/GenBank/DDBJ databases">
        <authorList>
            <person name="Ou C."/>
        </authorList>
    </citation>
    <scope>NUCLEOTIDE SEQUENCE [LARGE SCALE GENOMIC DNA]</scope>
    <source>
        <strain evidence="7">S2</strain>
        <tissue evidence="7">Leaf</tissue>
    </source>
</reference>
<evidence type="ECO:0000313" key="8">
    <source>
        <dbReference type="Proteomes" id="UP000327157"/>
    </source>
</evidence>
<comment type="similarity">
    <text evidence="2 6">Belongs to the multi antimicrobial extrusion (MATE) (TC 2.A.66.1) family.</text>
</comment>
<feature type="transmembrane region" description="Helical" evidence="6">
    <location>
        <begin position="205"/>
        <end position="228"/>
    </location>
</feature>
<keyword evidence="8" id="KW-1185">Reference proteome</keyword>
<dbReference type="GO" id="GO:0016020">
    <property type="term" value="C:membrane"/>
    <property type="evidence" value="ECO:0007669"/>
    <property type="project" value="UniProtKB-SubCell"/>
</dbReference>
<feature type="transmembrane region" description="Helical" evidence="6">
    <location>
        <begin position="434"/>
        <end position="452"/>
    </location>
</feature>
<dbReference type="AlphaFoldDB" id="A0A5N5HZ25"/>
<feature type="transmembrane region" description="Helical" evidence="6">
    <location>
        <begin position="176"/>
        <end position="199"/>
    </location>
</feature>
<keyword evidence="4 6" id="KW-1133">Transmembrane helix</keyword>
<feature type="transmembrane region" description="Helical" evidence="6">
    <location>
        <begin position="146"/>
        <end position="164"/>
    </location>
</feature>
<feature type="transmembrane region" description="Helical" evidence="6">
    <location>
        <begin position="372"/>
        <end position="392"/>
    </location>
</feature>
<dbReference type="GO" id="GO:0042910">
    <property type="term" value="F:xenobiotic transmembrane transporter activity"/>
    <property type="evidence" value="ECO:0007669"/>
    <property type="project" value="InterPro"/>
</dbReference>
<feature type="transmembrane region" description="Helical" evidence="6">
    <location>
        <begin position="331"/>
        <end position="352"/>
    </location>
</feature>
<evidence type="ECO:0000256" key="6">
    <source>
        <dbReference type="RuleBase" id="RU004914"/>
    </source>
</evidence>
<evidence type="ECO:0000256" key="3">
    <source>
        <dbReference type="ARBA" id="ARBA00022692"/>
    </source>
</evidence>
<evidence type="ECO:0000256" key="5">
    <source>
        <dbReference type="ARBA" id="ARBA00023136"/>
    </source>
</evidence>
<feature type="transmembrane region" description="Helical" evidence="6">
    <location>
        <begin position="289"/>
        <end position="310"/>
    </location>
</feature>
<reference evidence="8" key="2">
    <citation type="submission" date="2019-10" db="EMBL/GenBank/DDBJ databases">
        <title>A de novo genome assembly of a pear dwarfing rootstock.</title>
        <authorList>
            <person name="Wang F."/>
            <person name="Wang J."/>
            <person name="Li S."/>
            <person name="Zhang Y."/>
            <person name="Fang M."/>
            <person name="Ma L."/>
            <person name="Zhao Y."/>
            <person name="Jiang S."/>
        </authorList>
    </citation>
    <scope>NUCLEOTIDE SEQUENCE [LARGE SCALE GENOMIC DNA]</scope>
</reference>
<dbReference type="CDD" id="cd13132">
    <property type="entry name" value="MATE_eukaryotic"/>
    <property type="match status" value="1"/>
</dbReference>
<keyword evidence="3 6" id="KW-0812">Transmembrane</keyword>
<comment type="subcellular location">
    <subcellularLocation>
        <location evidence="1">Membrane</location>
        <topology evidence="1">Multi-pass membrane protein</topology>
    </subcellularLocation>
</comment>
<sequence length="517" mass="56594">MGGGEHEIALEEALISSTLRKQRLQEMEGKWTEFLKELKKVSYMAAPMVAVMVMQYLIQVVSVMMVGHVDQLSLSGVSIATSFTSVTGFSLLFGLAGALETLCGQAYGAQQYQKLGIHTYTSILCLCLVCLPISLLWVKILLISKVAHKYSVCLIPNLFSYAILQSLIRYFQTQSLILPMLYSSGATLCLHVPLCWAFTLKLNIGSVGAALAITFSYWFNVIVLGFYMKYSVACEKTRARVLSVEVIRNVKEFFCFATPSAAMACLEWWSYEVLILLSGLLANPKPEASVLSICSFTITYLHYYIPYAFGATASTRVSNELGAGNPRAAKVTVCAITVLAIAEMVVVSTTLFSYRHNLGYAFSKDNEVVERIADMGLLISLSIVMDGLQALLSGVARGTGWQEIGAYVNLGAYYLVGTPVGVVLAFVVHLRAKGLWIGLLTGSTVQALLLALKTGLTNWQKQVQALFHQLFLPNANLFESSANHNPSKLTHLFECPGTILGNKPKQSFLSTRQGNLD</sequence>
<dbReference type="NCBIfam" id="TIGR00797">
    <property type="entry name" value="matE"/>
    <property type="match status" value="1"/>
</dbReference>
<feature type="transmembrane region" description="Helical" evidence="6">
    <location>
        <begin position="43"/>
        <end position="67"/>
    </location>
</feature>
<evidence type="ECO:0000313" key="7">
    <source>
        <dbReference type="EMBL" id="KAB2628614.1"/>
    </source>
</evidence>
<dbReference type="EMBL" id="SMOL01000148">
    <property type="protein sequence ID" value="KAB2628614.1"/>
    <property type="molecule type" value="Genomic_DNA"/>
</dbReference>
<gene>
    <name evidence="7" type="ORF">D8674_033409</name>
</gene>
<dbReference type="GO" id="GO:1990961">
    <property type="term" value="P:xenobiotic detoxification by transmembrane export across the plasma membrane"/>
    <property type="evidence" value="ECO:0007669"/>
    <property type="project" value="InterPro"/>
</dbReference>
<feature type="transmembrane region" description="Helical" evidence="6">
    <location>
        <begin position="120"/>
        <end position="140"/>
    </location>
</feature>
<organism evidence="7 8">
    <name type="scientific">Pyrus ussuriensis x Pyrus communis</name>
    <dbReference type="NCBI Taxonomy" id="2448454"/>
    <lineage>
        <taxon>Eukaryota</taxon>
        <taxon>Viridiplantae</taxon>
        <taxon>Streptophyta</taxon>
        <taxon>Embryophyta</taxon>
        <taxon>Tracheophyta</taxon>
        <taxon>Spermatophyta</taxon>
        <taxon>Magnoliopsida</taxon>
        <taxon>eudicotyledons</taxon>
        <taxon>Gunneridae</taxon>
        <taxon>Pentapetalae</taxon>
        <taxon>rosids</taxon>
        <taxon>fabids</taxon>
        <taxon>Rosales</taxon>
        <taxon>Rosaceae</taxon>
        <taxon>Amygdaloideae</taxon>
        <taxon>Maleae</taxon>
        <taxon>Pyrus</taxon>
    </lineage>
</organism>